<keyword evidence="1" id="KW-0067">ATP-binding</keyword>
<protein>
    <recommendedName>
        <fullName evidence="2">ATP-grasp domain-containing protein</fullName>
    </recommendedName>
</protein>
<dbReference type="SUPFAM" id="SSF56059">
    <property type="entry name" value="Glutathione synthetase ATP-binding domain-like"/>
    <property type="match status" value="1"/>
</dbReference>
<dbReference type="EMBL" id="PFLF01000036">
    <property type="protein sequence ID" value="PIY69308.1"/>
    <property type="molecule type" value="Genomic_DNA"/>
</dbReference>
<evidence type="ECO:0000259" key="2">
    <source>
        <dbReference type="PROSITE" id="PS50975"/>
    </source>
</evidence>
<name>A0A2M7QEM3_9BACT</name>
<proteinExistence type="predicted"/>
<dbReference type="GO" id="GO:0005524">
    <property type="term" value="F:ATP binding"/>
    <property type="evidence" value="ECO:0007669"/>
    <property type="project" value="UniProtKB-UniRule"/>
</dbReference>
<dbReference type="InterPro" id="IPR011761">
    <property type="entry name" value="ATP-grasp"/>
</dbReference>
<accession>A0A2M7QEM3</accession>
<reference evidence="4" key="1">
    <citation type="submission" date="2017-09" db="EMBL/GenBank/DDBJ databases">
        <title>Depth-based differentiation of microbial function through sediment-hosted aquifers and enrichment of novel symbionts in the deep terrestrial subsurface.</title>
        <authorList>
            <person name="Probst A.J."/>
            <person name="Ladd B."/>
            <person name="Jarett J.K."/>
            <person name="Geller-Mcgrath D.E."/>
            <person name="Sieber C.M.K."/>
            <person name="Emerson J.B."/>
            <person name="Anantharaman K."/>
            <person name="Thomas B.C."/>
            <person name="Malmstrom R."/>
            <person name="Stieglmeier M."/>
            <person name="Klingl A."/>
            <person name="Woyke T."/>
            <person name="Ryan C.M."/>
            <person name="Banfield J.F."/>
        </authorList>
    </citation>
    <scope>NUCLEOTIDE SEQUENCE [LARGE SCALE GENOMIC DNA]</scope>
</reference>
<evidence type="ECO:0000313" key="4">
    <source>
        <dbReference type="Proteomes" id="UP000230108"/>
    </source>
</evidence>
<organism evidence="3 4">
    <name type="scientific">Candidatus Roizmanbacteria bacterium CG_4_10_14_0_8_um_filter_39_9</name>
    <dbReference type="NCBI Taxonomy" id="1974829"/>
    <lineage>
        <taxon>Bacteria</taxon>
        <taxon>Candidatus Roizmaniibacteriota</taxon>
    </lineage>
</organism>
<comment type="caution">
    <text evidence="3">The sequence shown here is derived from an EMBL/GenBank/DDBJ whole genome shotgun (WGS) entry which is preliminary data.</text>
</comment>
<sequence>MKNLHRILHVYIYNSVEDEWSYISGITSKKLQRETIHSSDKYADCYMYTGANLDEFVFISPVAVSGEFISYFENLSQTKVTVLTPKKRTNFISLNITHDRKILQKLKTLAQSYESVSLSAYANTPHIYKVATTLKRLGFTVIMPHSPQERDIGMVKPYGSKAGFRTLVEKLHINNPSLLIPEGYIFKSRLKAAEKASQMYEKFQSIVVKTNRGCAGYGVHIFRKGKLPANKTERIKQLRELFNKNNYWKKNPIVVEKFIPINPKNSSCFPSLEYYIDQKGRTHMYYYCNMIVTPEGEFYGMEMNKDSVAKKIRTNFLKVTRLIAQEFASSGYRGHLDIDTIYGADKKLYVNESNLRQNGGTDVYRITKKLIGAKFFSKAFVISRYRDLPATFDHSFQAVYHKLEPILFSQKTKTGIIISSESVIRNHGLSYAVIGKNKKNAIALERSLNRILDR</sequence>
<dbReference type="GO" id="GO:0046872">
    <property type="term" value="F:metal ion binding"/>
    <property type="evidence" value="ECO:0007669"/>
    <property type="project" value="InterPro"/>
</dbReference>
<dbReference type="AlphaFoldDB" id="A0A2M7QEM3"/>
<keyword evidence="1" id="KW-0547">Nucleotide-binding</keyword>
<dbReference type="Proteomes" id="UP000230108">
    <property type="component" value="Unassembled WGS sequence"/>
</dbReference>
<feature type="domain" description="ATP-grasp" evidence="2">
    <location>
        <begin position="170"/>
        <end position="384"/>
    </location>
</feature>
<evidence type="ECO:0000256" key="1">
    <source>
        <dbReference type="PROSITE-ProRule" id="PRU00409"/>
    </source>
</evidence>
<evidence type="ECO:0000313" key="3">
    <source>
        <dbReference type="EMBL" id="PIY69308.1"/>
    </source>
</evidence>
<dbReference type="PROSITE" id="PS50975">
    <property type="entry name" value="ATP_GRASP"/>
    <property type="match status" value="1"/>
</dbReference>
<gene>
    <name evidence="3" type="ORF">COY90_01460</name>
</gene>